<dbReference type="OrthoDB" id="3196716at2"/>
<keyword evidence="6" id="KW-1185">Reference proteome</keyword>
<protein>
    <recommendedName>
        <fullName evidence="1">citrate lyase holo-[acyl-carrier protein] synthase</fullName>
        <ecNumber evidence="1">2.7.7.61</ecNumber>
    </recommendedName>
</protein>
<accession>A0A430B317</accession>
<proteinExistence type="predicted"/>
<keyword evidence="2" id="KW-0808">Transferase</keyword>
<dbReference type="GO" id="GO:0050519">
    <property type="term" value="F:holo-citrate lyase synthase activity"/>
    <property type="evidence" value="ECO:0007669"/>
    <property type="project" value="UniProtKB-EC"/>
</dbReference>
<dbReference type="AlphaFoldDB" id="A0A430B317"/>
<dbReference type="NCBIfam" id="NF002383">
    <property type="entry name" value="PRK01392.1"/>
    <property type="match status" value="1"/>
</dbReference>
<evidence type="ECO:0000256" key="2">
    <source>
        <dbReference type="ARBA" id="ARBA00022679"/>
    </source>
</evidence>
<evidence type="ECO:0000256" key="4">
    <source>
        <dbReference type="ARBA" id="ARBA00048574"/>
    </source>
</evidence>
<gene>
    <name evidence="5" type="ORF">CBF27_01810</name>
</gene>
<comment type="catalytic activity">
    <reaction evidence="4">
        <text>apo-[citrate lyase ACP] + 2'-(5''-triphospho-alpha-D-ribosyl)-3'-dephospho-CoA = holo-[citrate lyase ACP] + diphosphate</text>
        <dbReference type="Rhea" id="RHEA:16333"/>
        <dbReference type="Rhea" id="RHEA-COMP:10157"/>
        <dbReference type="Rhea" id="RHEA-COMP:10158"/>
        <dbReference type="ChEBI" id="CHEBI:29999"/>
        <dbReference type="ChEBI" id="CHEBI:33019"/>
        <dbReference type="ChEBI" id="CHEBI:61378"/>
        <dbReference type="ChEBI" id="CHEBI:82683"/>
        <dbReference type="EC" id="2.7.7.61"/>
    </reaction>
</comment>
<evidence type="ECO:0000313" key="6">
    <source>
        <dbReference type="Proteomes" id="UP000286773"/>
    </source>
</evidence>
<keyword evidence="3" id="KW-0548">Nucleotidyltransferase</keyword>
<evidence type="ECO:0000313" key="5">
    <source>
        <dbReference type="EMBL" id="RSU14736.1"/>
    </source>
</evidence>
<organism evidence="5 6">
    <name type="scientific">Vagococcus acidifermentans</name>
    <dbReference type="NCBI Taxonomy" id="564710"/>
    <lineage>
        <taxon>Bacteria</taxon>
        <taxon>Bacillati</taxon>
        <taxon>Bacillota</taxon>
        <taxon>Bacilli</taxon>
        <taxon>Lactobacillales</taxon>
        <taxon>Enterococcaceae</taxon>
        <taxon>Vagococcus</taxon>
    </lineage>
</organism>
<dbReference type="NCBIfam" id="TIGR03124">
    <property type="entry name" value="citrate_citX"/>
    <property type="match status" value="1"/>
</dbReference>
<dbReference type="GO" id="GO:0016829">
    <property type="term" value="F:lyase activity"/>
    <property type="evidence" value="ECO:0007669"/>
    <property type="project" value="UniProtKB-KW"/>
</dbReference>
<dbReference type="EC" id="2.7.7.61" evidence="1"/>
<dbReference type="InterPro" id="IPR005551">
    <property type="entry name" value="CitX"/>
</dbReference>
<comment type="caution">
    <text evidence="5">The sequence shown here is derived from an EMBL/GenBank/DDBJ whole genome shotgun (WGS) entry which is preliminary data.</text>
</comment>
<dbReference type="RefSeq" id="WP_126811952.1">
    <property type="nucleotide sequence ID" value="NZ_NGKC01000001.1"/>
</dbReference>
<reference evidence="5 6" key="1">
    <citation type="submission" date="2017-05" db="EMBL/GenBank/DDBJ databases">
        <title>Vagococcus spp. assemblies.</title>
        <authorList>
            <person name="Gulvik C.A."/>
        </authorList>
    </citation>
    <scope>NUCLEOTIDE SEQUENCE [LARGE SCALE GENOMIC DNA]</scope>
    <source>
        <strain evidence="5 6">LMG 24798</strain>
    </source>
</reference>
<keyword evidence="5" id="KW-0456">Lyase</keyword>
<dbReference type="EMBL" id="NGKC01000001">
    <property type="protein sequence ID" value="RSU14736.1"/>
    <property type="molecule type" value="Genomic_DNA"/>
</dbReference>
<evidence type="ECO:0000256" key="3">
    <source>
        <dbReference type="ARBA" id="ARBA00022695"/>
    </source>
</evidence>
<evidence type="ECO:0000256" key="1">
    <source>
        <dbReference type="ARBA" id="ARBA00012524"/>
    </source>
</evidence>
<sequence length="177" mass="20224">MSDKNAVTLDDMLAAREQRAAIQRQLLQETVHVSLLSATMNIPGPVKNSQKLTDSFLTVIDAVEDQLAEHNIICQFSRHERTGPEYYLVLQLPPEMLKKQMVAIEETHPLGRLMDLDVWWFDGEIKQMSRVDIGFPARRCLICSRDAKECSRSRRHSVAELQDKITEIIVGREQHSG</sequence>
<dbReference type="GO" id="GO:0051191">
    <property type="term" value="P:prosthetic group biosynthetic process"/>
    <property type="evidence" value="ECO:0007669"/>
    <property type="project" value="InterPro"/>
</dbReference>
<name>A0A430B317_9ENTE</name>
<dbReference type="Proteomes" id="UP000286773">
    <property type="component" value="Unassembled WGS sequence"/>
</dbReference>
<dbReference type="Pfam" id="PF03802">
    <property type="entry name" value="CitX"/>
    <property type="match status" value="1"/>
</dbReference>